<protein>
    <submittedName>
        <fullName evidence="1">Thiocillin family RiPP</fullName>
    </submittedName>
</protein>
<evidence type="ECO:0000313" key="1">
    <source>
        <dbReference type="EMBL" id="MEJ8303512.1"/>
    </source>
</evidence>
<reference evidence="1" key="1">
    <citation type="submission" date="2024-03" db="EMBL/GenBank/DDBJ databases">
        <title>Whole genome sequecning of epiphytes from Marcgravia umbellata leaves.</title>
        <authorList>
            <person name="Kumar G."/>
            <person name="Savka M.A."/>
        </authorList>
    </citation>
    <scope>NUCLEOTIDE SEQUENCE</scope>
    <source>
        <strain evidence="1">RIT_BL5</strain>
    </source>
</reference>
<sequence>MEKNMLEQVEFLEAMDEVFVEEQLEMNEVAGSLGTLSSTSSGSCPGSSVGTLTTASSFG</sequence>
<organism evidence="1 2">
    <name type="scientific">Saccharibacillus sacchari</name>
    <dbReference type="NCBI Taxonomy" id="456493"/>
    <lineage>
        <taxon>Bacteria</taxon>
        <taxon>Bacillati</taxon>
        <taxon>Bacillota</taxon>
        <taxon>Bacilli</taxon>
        <taxon>Bacillales</taxon>
        <taxon>Paenibacillaceae</taxon>
        <taxon>Saccharibacillus</taxon>
    </lineage>
</organism>
<keyword evidence="2" id="KW-1185">Reference proteome</keyword>
<name>A0ACC6P9G2_9BACL</name>
<accession>A0ACC6P9G2</accession>
<evidence type="ECO:0000313" key="2">
    <source>
        <dbReference type="Proteomes" id="UP001380953"/>
    </source>
</evidence>
<dbReference type="Proteomes" id="UP001380953">
    <property type="component" value="Unassembled WGS sequence"/>
</dbReference>
<comment type="caution">
    <text evidence="1">The sequence shown here is derived from an EMBL/GenBank/DDBJ whole genome shotgun (WGS) entry which is preliminary data.</text>
</comment>
<gene>
    <name evidence="1" type="ORF">WKI47_06225</name>
</gene>
<dbReference type="EMBL" id="JBBKAR010000018">
    <property type="protein sequence ID" value="MEJ8303512.1"/>
    <property type="molecule type" value="Genomic_DNA"/>
</dbReference>
<proteinExistence type="predicted"/>